<name>A0A445GYR4_GLYSO</name>
<dbReference type="CDD" id="cd15475">
    <property type="entry name" value="MyosinXI_CBD"/>
    <property type="match status" value="1"/>
</dbReference>
<protein>
    <submittedName>
        <fullName evidence="2">Myosin-12</fullName>
    </submittedName>
</protein>
<reference evidence="2 3" key="1">
    <citation type="submission" date="2018-09" db="EMBL/GenBank/DDBJ databases">
        <title>A high-quality reference genome of wild soybean provides a powerful tool to mine soybean genomes.</title>
        <authorList>
            <person name="Xie M."/>
            <person name="Chung C.Y.L."/>
            <person name="Li M.-W."/>
            <person name="Wong F.-L."/>
            <person name="Chan T.-F."/>
            <person name="Lam H.-M."/>
        </authorList>
    </citation>
    <scope>NUCLEOTIDE SEQUENCE [LARGE SCALE GENOMIC DNA]</scope>
    <source>
        <strain evidence="3">cv. W05</strain>
        <tissue evidence="2">Hypocotyl of etiolated seedlings</tissue>
    </source>
</reference>
<dbReference type="Proteomes" id="UP000289340">
    <property type="component" value="Chromosome 15"/>
</dbReference>
<proteinExistence type="predicted"/>
<accession>A0A445GYR4</accession>
<evidence type="ECO:0000313" key="3">
    <source>
        <dbReference type="Proteomes" id="UP000289340"/>
    </source>
</evidence>
<dbReference type="GO" id="GO:0007015">
    <property type="term" value="P:actin filament organization"/>
    <property type="evidence" value="ECO:0007669"/>
    <property type="project" value="InterPro"/>
</dbReference>
<dbReference type="InterPro" id="IPR037975">
    <property type="entry name" value="MyosinXI_CBD"/>
</dbReference>
<feature type="domain" description="Dilute" evidence="1">
    <location>
        <begin position="104"/>
        <end position="418"/>
    </location>
</feature>
<dbReference type="SMART" id="SM01132">
    <property type="entry name" value="DIL"/>
    <property type="match status" value="1"/>
</dbReference>
<dbReference type="Pfam" id="PF01843">
    <property type="entry name" value="DIL"/>
    <property type="match status" value="1"/>
</dbReference>
<evidence type="ECO:0000313" key="2">
    <source>
        <dbReference type="EMBL" id="RZB66393.1"/>
    </source>
</evidence>
<dbReference type="InterPro" id="IPR052072">
    <property type="entry name" value="Vascular_dev_regulator"/>
</dbReference>
<evidence type="ECO:0000259" key="1">
    <source>
        <dbReference type="PROSITE" id="PS51126"/>
    </source>
</evidence>
<comment type="caution">
    <text evidence="2">The sequence shown here is derived from an EMBL/GenBank/DDBJ whole genome shotgun (WGS) entry which is preliminary data.</text>
</comment>
<dbReference type="PROSITE" id="PS51126">
    <property type="entry name" value="DILUTE"/>
    <property type="match status" value="1"/>
</dbReference>
<organism evidence="2 3">
    <name type="scientific">Glycine soja</name>
    <name type="common">Wild soybean</name>
    <dbReference type="NCBI Taxonomy" id="3848"/>
    <lineage>
        <taxon>Eukaryota</taxon>
        <taxon>Viridiplantae</taxon>
        <taxon>Streptophyta</taxon>
        <taxon>Embryophyta</taxon>
        <taxon>Tracheophyta</taxon>
        <taxon>Spermatophyta</taxon>
        <taxon>Magnoliopsida</taxon>
        <taxon>eudicotyledons</taxon>
        <taxon>Gunneridae</taxon>
        <taxon>Pentapetalae</taxon>
        <taxon>rosids</taxon>
        <taxon>fabids</taxon>
        <taxon>Fabales</taxon>
        <taxon>Fabaceae</taxon>
        <taxon>Papilionoideae</taxon>
        <taxon>50 kb inversion clade</taxon>
        <taxon>NPAAA clade</taxon>
        <taxon>indigoferoid/millettioid clade</taxon>
        <taxon>Phaseoleae</taxon>
        <taxon>Glycine</taxon>
        <taxon>Glycine subgen. Soja</taxon>
    </lineage>
</organism>
<dbReference type="AlphaFoldDB" id="A0A445GYR4"/>
<gene>
    <name evidence="2" type="ORF">D0Y65_042149</name>
</gene>
<sequence>MILKFHDDPTVNGFEIVVFLRLDLDNGNPTEEEWHARKEPRAPVFLLTKQRSLTDRQQESHDALLKCLTEDKRFEKNRPAVACIVYKSLLHWRSLEAEKTHIFDKITHAFRSSIESQEGIHDLAYWLSTTSTLLFYLQCTMKASNTTKAVSRNRNSPATLFGKMAQGLRSSSLGLGISSGYSGMVDKTNDQSKVEAKYPAILFKQHLTAYVEKIYGMIRDSLKKEISPFLNLCIQAPRSIRTRSIRGSSRNIHSNIVAKQQTLHMYWKGIVDKLDTALHILSDNYVPPIIARKIFSQVFSFMNVQLFNSLLLRRECCSFSNGEYLKAGLHELEQWCLKATDQFAGSSWAELKHIRQAVGFLVLHQKTQKSLEEITNELCPVLSIPQIYRIGTMFWDDKYGAHGLSAEVISRMRVIMTEDSINIHNSSFLLEVDSSIPFLMEEMFQSMSDIRLSDMDVDPPPILRQRSDFQFLLQQMDSDSQ</sequence>
<dbReference type="EMBL" id="QZWG01000015">
    <property type="protein sequence ID" value="RZB66393.1"/>
    <property type="molecule type" value="Genomic_DNA"/>
</dbReference>
<dbReference type="InterPro" id="IPR002710">
    <property type="entry name" value="Dilute_dom"/>
</dbReference>
<keyword evidence="3" id="KW-1185">Reference proteome</keyword>
<dbReference type="PANTHER" id="PTHR16027">
    <property type="entry name" value="DILUTE DOMAIN-CONTAINING PROTEIN YPR089W"/>
    <property type="match status" value="1"/>
</dbReference>
<dbReference type="PANTHER" id="PTHR16027:SF6">
    <property type="entry name" value="DILUTE DOMAIN-CONTAINING PROTEIN"/>
    <property type="match status" value="1"/>
</dbReference>